<protein>
    <recommendedName>
        <fullName evidence="3">F-box domain-containing protein</fullName>
    </recommendedName>
</protein>
<dbReference type="AlphaFoldDB" id="A0A6A6SQI5"/>
<reference evidence="1" key="1">
    <citation type="journal article" date="2020" name="Stud. Mycol.">
        <title>101 Dothideomycetes genomes: a test case for predicting lifestyles and emergence of pathogens.</title>
        <authorList>
            <person name="Haridas S."/>
            <person name="Albert R."/>
            <person name="Binder M."/>
            <person name="Bloem J."/>
            <person name="Labutti K."/>
            <person name="Salamov A."/>
            <person name="Andreopoulos B."/>
            <person name="Baker S."/>
            <person name="Barry K."/>
            <person name="Bills G."/>
            <person name="Bluhm B."/>
            <person name="Cannon C."/>
            <person name="Castanera R."/>
            <person name="Culley D."/>
            <person name="Daum C."/>
            <person name="Ezra D."/>
            <person name="Gonzalez J."/>
            <person name="Henrissat B."/>
            <person name="Kuo A."/>
            <person name="Liang C."/>
            <person name="Lipzen A."/>
            <person name="Lutzoni F."/>
            <person name="Magnuson J."/>
            <person name="Mondo S."/>
            <person name="Nolan M."/>
            <person name="Ohm R."/>
            <person name="Pangilinan J."/>
            <person name="Park H.-J."/>
            <person name="Ramirez L."/>
            <person name="Alfaro M."/>
            <person name="Sun H."/>
            <person name="Tritt A."/>
            <person name="Yoshinaga Y."/>
            <person name="Zwiers L.-H."/>
            <person name="Turgeon B."/>
            <person name="Goodwin S."/>
            <person name="Spatafora J."/>
            <person name="Crous P."/>
            <person name="Grigoriev I."/>
        </authorList>
    </citation>
    <scope>NUCLEOTIDE SEQUENCE</scope>
    <source>
        <strain evidence="1">CBS 122681</strain>
    </source>
</reference>
<proteinExistence type="predicted"/>
<gene>
    <name evidence="1" type="ORF">K491DRAFT_684724</name>
</gene>
<evidence type="ECO:0000313" key="2">
    <source>
        <dbReference type="Proteomes" id="UP000799324"/>
    </source>
</evidence>
<evidence type="ECO:0008006" key="3">
    <source>
        <dbReference type="Google" id="ProtNLM"/>
    </source>
</evidence>
<name>A0A6A6SQI5_9PLEO</name>
<organism evidence="1 2">
    <name type="scientific">Lophiostoma macrostomum CBS 122681</name>
    <dbReference type="NCBI Taxonomy" id="1314788"/>
    <lineage>
        <taxon>Eukaryota</taxon>
        <taxon>Fungi</taxon>
        <taxon>Dikarya</taxon>
        <taxon>Ascomycota</taxon>
        <taxon>Pezizomycotina</taxon>
        <taxon>Dothideomycetes</taxon>
        <taxon>Pleosporomycetidae</taxon>
        <taxon>Pleosporales</taxon>
        <taxon>Lophiostomataceae</taxon>
        <taxon>Lophiostoma</taxon>
    </lineage>
</organism>
<keyword evidence="2" id="KW-1185">Reference proteome</keyword>
<dbReference type="EMBL" id="MU004540">
    <property type="protein sequence ID" value="KAF2648424.1"/>
    <property type="molecule type" value="Genomic_DNA"/>
</dbReference>
<dbReference type="Proteomes" id="UP000799324">
    <property type="component" value="Unassembled WGS sequence"/>
</dbReference>
<accession>A0A6A6SQI5</accession>
<evidence type="ECO:0000313" key="1">
    <source>
        <dbReference type="EMBL" id="KAF2648424.1"/>
    </source>
</evidence>
<sequence>MPRLHRGRPAQWRRRNLHGVLRIPNKKQPATHNLESRIANDYLRELHKEEDTIDDHIWEDVHECEDSEGAVPVILAQHNHKIKKRTATQACHTSRLSASISSNPAKRIKYNELGALELTEQASSPVHHHQHPASLMGLPLELREMIYGYAMEDVDKVFVLEDYYKETSPFFFPKTLPSVSYVCKQALHESVLVWIRGRTFNINGPISLPEDAFTRYMMRCYNNEAFGAIKYLILSGHTDLFPLSRHLNLWCLSDLIAASTSLRGLSLSVDHRFVAKYDRRARMLTRRLTIDEILEKNPGLQEIVNCPKLQRLILLCEVFSFPLGLACTNEELYSPLVTWLRSKFKEGGAYVEVQTLMVERAFSRRFVREFKELHDRIQRA</sequence>